<dbReference type="Gene3D" id="3.20.20.370">
    <property type="entry name" value="Glycoside hydrolase/deacetylase"/>
    <property type="match status" value="1"/>
</dbReference>
<proteinExistence type="predicted"/>
<sequence length="273" mass="31420">MKNLQQRIIMPKVSNIYRKKWDLDQLEERFRRAVNRGCKRSGQVFVFFRADDIAIPSVGFTRLAEIFNRHQAPLCLALVPSWLNQSRFAQLLEITGESERWCWHQHGRRHRNFEPTGKKQEFGPERGVAVGQQLELGWQRLEAILGQRLEPFFTPPWNRCSQQTLDALEEQRFSAISRSRGAQPQSSACLPDLAINVDLHTRKEEDPEASLSKLLEELEESLATGCAGIMIHHRCMNGSAFAILDLLLAILQEERGLKMGTFRELVEQENKIS</sequence>
<evidence type="ECO:0000313" key="1">
    <source>
        <dbReference type="EMBL" id="CAG36481.1"/>
    </source>
</evidence>
<evidence type="ECO:0000313" key="2">
    <source>
        <dbReference type="Proteomes" id="UP000000602"/>
    </source>
</evidence>
<name>Q6AME4_DESPS</name>
<evidence type="ECO:0008006" key="3">
    <source>
        <dbReference type="Google" id="ProtNLM"/>
    </source>
</evidence>
<dbReference type="KEGG" id="dps:DP1752"/>
<dbReference type="EMBL" id="CR522870">
    <property type="protein sequence ID" value="CAG36481.1"/>
    <property type="molecule type" value="Genomic_DNA"/>
</dbReference>
<dbReference type="SUPFAM" id="SSF88713">
    <property type="entry name" value="Glycoside hydrolase/deacetylase"/>
    <property type="match status" value="1"/>
</dbReference>
<dbReference type="STRING" id="177439.DP1752"/>
<reference evidence="2" key="1">
    <citation type="journal article" date="2004" name="Environ. Microbiol.">
        <title>The genome of Desulfotalea psychrophila, a sulfate-reducing bacterium from permanently cold Arctic sediments.</title>
        <authorList>
            <person name="Rabus R."/>
            <person name="Ruepp A."/>
            <person name="Frickey T."/>
            <person name="Rattei T."/>
            <person name="Fartmann B."/>
            <person name="Stark M."/>
            <person name="Bauer M."/>
            <person name="Zibat A."/>
            <person name="Lombardot T."/>
            <person name="Becker I."/>
            <person name="Amann J."/>
            <person name="Gellner K."/>
            <person name="Teeling H."/>
            <person name="Leuschner W.D."/>
            <person name="Gloeckner F.-O."/>
            <person name="Lupas A.N."/>
            <person name="Amann R."/>
            <person name="Klenk H.-P."/>
        </authorList>
    </citation>
    <scope>NUCLEOTIDE SEQUENCE [LARGE SCALE GENOMIC DNA]</scope>
    <source>
        <strain evidence="2">DSM 12343 / LSv54</strain>
    </source>
</reference>
<keyword evidence="2" id="KW-1185">Reference proteome</keyword>
<dbReference type="Proteomes" id="UP000000602">
    <property type="component" value="Chromosome"/>
</dbReference>
<accession>Q6AME4</accession>
<dbReference type="InterPro" id="IPR011330">
    <property type="entry name" value="Glyco_hydro/deAcase_b/a-brl"/>
</dbReference>
<protein>
    <recommendedName>
        <fullName evidence="3">NodB homology domain-containing protein</fullName>
    </recommendedName>
</protein>
<gene>
    <name evidence="1" type="ordered locus">DP1752</name>
</gene>
<dbReference type="GO" id="GO:0005975">
    <property type="term" value="P:carbohydrate metabolic process"/>
    <property type="evidence" value="ECO:0007669"/>
    <property type="project" value="InterPro"/>
</dbReference>
<dbReference type="HOGENOM" id="CLU_073819_0_0_7"/>
<dbReference type="eggNOG" id="COG0726">
    <property type="taxonomic scope" value="Bacteria"/>
</dbReference>
<dbReference type="AlphaFoldDB" id="Q6AME4"/>
<organism evidence="1 2">
    <name type="scientific">Desulfotalea psychrophila (strain LSv54 / DSM 12343)</name>
    <dbReference type="NCBI Taxonomy" id="177439"/>
    <lineage>
        <taxon>Bacteria</taxon>
        <taxon>Pseudomonadati</taxon>
        <taxon>Thermodesulfobacteriota</taxon>
        <taxon>Desulfobulbia</taxon>
        <taxon>Desulfobulbales</taxon>
        <taxon>Desulfocapsaceae</taxon>
        <taxon>Desulfotalea</taxon>
    </lineage>
</organism>